<evidence type="ECO:0000313" key="1">
    <source>
        <dbReference type="EMBL" id="OLP87473.1"/>
    </source>
</evidence>
<name>A0A1Q9CX14_SYMMI</name>
<dbReference type="EMBL" id="LSRX01000859">
    <property type="protein sequence ID" value="OLP87473.1"/>
    <property type="molecule type" value="Genomic_DNA"/>
</dbReference>
<proteinExistence type="predicted"/>
<reference evidence="1 2" key="1">
    <citation type="submission" date="2016-02" db="EMBL/GenBank/DDBJ databases">
        <title>Genome analysis of coral dinoflagellate symbionts highlights evolutionary adaptations to a symbiotic lifestyle.</title>
        <authorList>
            <person name="Aranda M."/>
            <person name="Li Y."/>
            <person name="Liew Y.J."/>
            <person name="Baumgarten S."/>
            <person name="Simakov O."/>
            <person name="Wilson M."/>
            <person name="Piel J."/>
            <person name="Ashoor H."/>
            <person name="Bougouffa S."/>
            <person name="Bajic V.B."/>
            <person name="Ryu T."/>
            <person name="Ravasi T."/>
            <person name="Bayer T."/>
            <person name="Micklem G."/>
            <person name="Kim H."/>
            <person name="Bhak J."/>
            <person name="Lajeunesse T.C."/>
            <person name="Voolstra C.R."/>
        </authorList>
    </citation>
    <scope>NUCLEOTIDE SEQUENCE [LARGE SCALE GENOMIC DNA]</scope>
    <source>
        <strain evidence="1 2">CCMP2467</strain>
    </source>
</reference>
<dbReference type="InterPro" id="IPR011010">
    <property type="entry name" value="DNA_brk_join_enz"/>
</dbReference>
<organism evidence="1 2">
    <name type="scientific">Symbiodinium microadriaticum</name>
    <name type="common">Dinoflagellate</name>
    <name type="synonym">Zooxanthella microadriatica</name>
    <dbReference type="NCBI Taxonomy" id="2951"/>
    <lineage>
        <taxon>Eukaryota</taxon>
        <taxon>Sar</taxon>
        <taxon>Alveolata</taxon>
        <taxon>Dinophyceae</taxon>
        <taxon>Suessiales</taxon>
        <taxon>Symbiodiniaceae</taxon>
        <taxon>Symbiodinium</taxon>
    </lineage>
</organism>
<dbReference type="GO" id="GO:0003677">
    <property type="term" value="F:DNA binding"/>
    <property type="evidence" value="ECO:0007669"/>
    <property type="project" value="InterPro"/>
</dbReference>
<dbReference type="SUPFAM" id="SSF56349">
    <property type="entry name" value="DNA breaking-rejoining enzymes"/>
    <property type="match status" value="1"/>
</dbReference>
<gene>
    <name evidence="1" type="ORF">AK812_SmicGene31313</name>
</gene>
<accession>A0A1Q9CX14</accession>
<dbReference type="AlphaFoldDB" id="A0A1Q9CX14"/>
<dbReference type="Proteomes" id="UP000186817">
    <property type="component" value="Unassembled WGS sequence"/>
</dbReference>
<dbReference type="OrthoDB" id="421715at2759"/>
<evidence type="ECO:0000313" key="2">
    <source>
        <dbReference type="Proteomes" id="UP000186817"/>
    </source>
</evidence>
<keyword evidence="2" id="KW-1185">Reference proteome</keyword>
<sequence>MSGGPDELERVTLRLAGLTIDISRDAASSSSLGSFEVVDLPGARTKKTGPIEGSEAAPATPVSLTDRLVNCTTAAELGSVDIGAFAEQARGLSATAEWTARGRAARALLAGVHAAKKLSGEIAAVPRTLPLSLSNRFYVCFRCSKFPEGFVTESFKVYKASCFNSRGTGPEAGSVSHGFPSKTEEIRGLVVPADAARPLGFVYFCDLEEDALQQLCEGEEDTAFFAESSVAGETPRRRPVGPVDILLADVPWRFLPFFRNGARAYPYESGWYNRQARQGCFARHGRLLDWWHCGRWESMSQPKAGPLQPTKRQRFRSQSAWSPWLCGTGRREASRCSGSRVGEDDGEYIGRFGPSGSFAERGNRSELGPFEVSWQRGTGGRDGAHSRRLGDLSSGGWSGRLAGHERAPRPEAIADDADLAELEAGVLEEGAVEGEEKIPASLHRLILTQTQVLTKLAQPKATEPLTAALSNMTKEESFLGAKRVRLLGRMGAEAMGVDATNVPSNLMLDYVERKMPVGDQKLLALVASFAASGWRAARDEGNVSLESWMSKLLVFCDQCSVEGHPAVRSVDPKRLDVSEFGLRQGDGLPRGPARGGNFNLRHGLKRSTVAPATGGGGPGCTEEAAKAAAAKTSGARRRDFVSRSLPACETSDANSGAACIPDVPVDLHEIFADRIKWTLPPSFNPLPFLTDPVVRAVFPPVAAKSYASRANGTIIRRDELRGVYLGAEADGETGIVGAPRCRVIVLVVLTALIARKGVASSSLLASVLGLWVHVLMFRRPVLALLNRSFLDSRREPVDRVMPLHRDTVNELLALSMLGPALQTDLRVSYTEKLFAMDASPDGAGLVEAPLPESVVKELWRFSEQRGFYTRLANPAADCLEGLGIDSAPAFEHTERPAVPQCFPAGRPLSEGVLCDALELCAETCEWTAAHKAAGLRSIRSGKQLNPGNAAPLSLSLSFKQRLRGWKDWFLTALYKDLPLDARLFRASMHVYRRQWNAIMARLGVPYTQAERGATPGVLRGSGATFLYLETEDISLVAWRGRWSKVKTIEFYLQEVAAQLLLMQLSSSSRRRISVLRKFARPLLELHVAAADL</sequence>
<protein>
    <submittedName>
        <fullName evidence="1">Uncharacterized protein</fullName>
    </submittedName>
</protein>
<comment type="caution">
    <text evidence="1">The sequence shown here is derived from an EMBL/GenBank/DDBJ whole genome shotgun (WGS) entry which is preliminary data.</text>
</comment>